<feature type="compositionally biased region" description="Basic and acidic residues" evidence="1">
    <location>
        <begin position="186"/>
        <end position="197"/>
    </location>
</feature>
<sequence>MADLDTSKAPIVIDSPPNKQKPKPTPSASASASGKRTPGGKYGPCPRCLTGRRVRSRFKPFGASPHAGKFRFVCSNRPVAVGRDAGDGGDGAPQEGTGCGFWEVLESDPLEDPGAYQLTTPRNGGMARMDVFAGEDDESDATARDDERGLIHLAGQTEAGRSSGTDYDDLGSEDERQLIQLAGHTEAQEKSNSRDYDGFSSEDGQELLRPTAHAVPRQNDLDACEYDEFDSGDEKELVQLTDQIMDEFGEEDEAGLIQLADTVSALFPLQSRLSRAGG</sequence>
<keyword evidence="3" id="KW-1185">Reference proteome</keyword>
<evidence type="ECO:0000256" key="1">
    <source>
        <dbReference type="SAM" id="MobiDB-lite"/>
    </source>
</evidence>
<reference evidence="2" key="2">
    <citation type="submission" date="2023-05" db="EMBL/GenBank/DDBJ databases">
        <authorList>
            <consortium name="Lawrence Berkeley National Laboratory"/>
            <person name="Steindorff A."/>
            <person name="Hensen N."/>
            <person name="Bonometti L."/>
            <person name="Westerberg I."/>
            <person name="Brannstrom I.O."/>
            <person name="Guillou S."/>
            <person name="Cros-Aarteil S."/>
            <person name="Calhoun S."/>
            <person name="Haridas S."/>
            <person name="Kuo A."/>
            <person name="Mondo S."/>
            <person name="Pangilinan J."/>
            <person name="Riley R."/>
            <person name="Labutti K."/>
            <person name="Andreopoulos B."/>
            <person name="Lipzen A."/>
            <person name="Chen C."/>
            <person name="Yanf M."/>
            <person name="Daum C."/>
            <person name="Ng V."/>
            <person name="Clum A."/>
            <person name="Ohm R."/>
            <person name="Martin F."/>
            <person name="Silar P."/>
            <person name="Natvig D."/>
            <person name="Lalanne C."/>
            <person name="Gautier V."/>
            <person name="Ament-Velasquez S.L."/>
            <person name="Kruys A."/>
            <person name="Hutchinson M.I."/>
            <person name="Powell A.J."/>
            <person name="Barry K."/>
            <person name="Miller A.N."/>
            <person name="Grigoriev I.V."/>
            <person name="Debuchy R."/>
            <person name="Gladieux P."/>
            <person name="Thoren M.H."/>
            <person name="Johannesson H."/>
        </authorList>
    </citation>
    <scope>NUCLEOTIDE SEQUENCE</scope>
    <source>
        <strain evidence="2">CBS 123565</strain>
    </source>
</reference>
<organism evidence="2 3">
    <name type="scientific">Trichocladium antarcticum</name>
    <dbReference type="NCBI Taxonomy" id="1450529"/>
    <lineage>
        <taxon>Eukaryota</taxon>
        <taxon>Fungi</taxon>
        <taxon>Dikarya</taxon>
        <taxon>Ascomycota</taxon>
        <taxon>Pezizomycotina</taxon>
        <taxon>Sordariomycetes</taxon>
        <taxon>Sordariomycetidae</taxon>
        <taxon>Sordariales</taxon>
        <taxon>Chaetomiaceae</taxon>
        <taxon>Trichocladium</taxon>
    </lineage>
</organism>
<evidence type="ECO:0000313" key="3">
    <source>
        <dbReference type="Proteomes" id="UP001304895"/>
    </source>
</evidence>
<protein>
    <submittedName>
        <fullName evidence="2">Uncharacterized protein</fullName>
    </submittedName>
</protein>
<feature type="region of interest" description="Disordered" evidence="1">
    <location>
        <begin position="1"/>
        <end position="47"/>
    </location>
</feature>
<comment type="caution">
    <text evidence="2">The sequence shown here is derived from an EMBL/GenBank/DDBJ whole genome shotgun (WGS) entry which is preliminary data.</text>
</comment>
<dbReference type="Proteomes" id="UP001304895">
    <property type="component" value="Unassembled WGS sequence"/>
</dbReference>
<dbReference type="AlphaFoldDB" id="A0AAN6UPP9"/>
<reference evidence="2" key="1">
    <citation type="journal article" date="2023" name="Mol. Phylogenet. Evol.">
        <title>Genome-scale phylogeny and comparative genomics of the fungal order Sordariales.</title>
        <authorList>
            <person name="Hensen N."/>
            <person name="Bonometti L."/>
            <person name="Westerberg I."/>
            <person name="Brannstrom I.O."/>
            <person name="Guillou S."/>
            <person name="Cros-Aarteil S."/>
            <person name="Calhoun S."/>
            <person name="Haridas S."/>
            <person name="Kuo A."/>
            <person name="Mondo S."/>
            <person name="Pangilinan J."/>
            <person name="Riley R."/>
            <person name="LaButti K."/>
            <person name="Andreopoulos B."/>
            <person name="Lipzen A."/>
            <person name="Chen C."/>
            <person name="Yan M."/>
            <person name="Daum C."/>
            <person name="Ng V."/>
            <person name="Clum A."/>
            <person name="Steindorff A."/>
            <person name="Ohm R.A."/>
            <person name="Martin F."/>
            <person name="Silar P."/>
            <person name="Natvig D.O."/>
            <person name="Lalanne C."/>
            <person name="Gautier V."/>
            <person name="Ament-Velasquez S.L."/>
            <person name="Kruys A."/>
            <person name="Hutchinson M.I."/>
            <person name="Powell A.J."/>
            <person name="Barry K."/>
            <person name="Miller A.N."/>
            <person name="Grigoriev I.V."/>
            <person name="Debuchy R."/>
            <person name="Gladieux P."/>
            <person name="Hiltunen Thoren M."/>
            <person name="Johannesson H."/>
        </authorList>
    </citation>
    <scope>NUCLEOTIDE SEQUENCE</scope>
    <source>
        <strain evidence="2">CBS 123565</strain>
    </source>
</reference>
<feature type="region of interest" description="Disordered" evidence="1">
    <location>
        <begin position="183"/>
        <end position="204"/>
    </location>
</feature>
<name>A0AAN6UPP9_9PEZI</name>
<gene>
    <name evidence="2" type="ORF">BT67DRAFT_454651</name>
</gene>
<evidence type="ECO:0000313" key="2">
    <source>
        <dbReference type="EMBL" id="KAK4136952.1"/>
    </source>
</evidence>
<accession>A0AAN6UPP9</accession>
<dbReference type="EMBL" id="MU853403">
    <property type="protein sequence ID" value="KAK4136952.1"/>
    <property type="molecule type" value="Genomic_DNA"/>
</dbReference>
<proteinExistence type="predicted"/>